<dbReference type="PANTHER" id="PTHR40616:SF1">
    <property type="entry name" value="LINALOOL DEHYDRATASE_ISOMERASE DOMAIN-CONTAINING PROTEIN"/>
    <property type="match status" value="1"/>
</dbReference>
<accession>A0A9P6C2D7</accession>
<evidence type="ECO:0008006" key="4">
    <source>
        <dbReference type="Google" id="ProtNLM"/>
    </source>
</evidence>
<dbReference type="EMBL" id="MU151150">
    <property type="protein sequence ID" value="KAF9448777.1"/>
    <property type="molecule type" value="Genomic_DNA"/>
</dbReference>
<keyword evidence="3" id="KW-1185">Reference proteome</keyword>
<feature type="signal peptide" evidence="1">
    <location>
        <begin position="1"/>
        <end position="23"/>
    </location>
</feature>
<evidence type="ECO:0000256" key="1">
    <source>
        <dbReference type="SAM" id="SignalP"/>
    </source>
</evidence>
<keyword evidence="1" id="KW-0732">Signal</keyword>
<organism evidence="2 3">
    <name type="scientific">Macrolepiota fuliginosa MF-IS2</name>
    <dbReference type="NCBI Taxonomy" id="1400762"/>
    <lineage>
        <taxon>Eukaryota</taxon>
        <taxon>Fungi</taxon>
        <taxon>Dikarya</taxon>
        <taxon>Basidiomycota</taxon>
        <taxon>Agaricomycotina</taxon>
        <taxon>Agaricomycetes</taxon>
        <taxon>Agaricomycetidae</taxon>
        <taxon>Agaricales</taxon>
        <taxon>Agaricineae</taxon>
        <taxon>Agaricaceae</taxon>
        <taxon>Macrolepiota</taxon>
    </lineage>
</organism>
<feature type="chain" id="PRO_5040494223" description="Linalool dehydratase/isomerase domain-containing protein" evidence="1">
    <location>
        <begin position="24"/>
        <end position="565"/>
    </location>
</feature>
<name>A0A9P6C2D7_9AGAR</name>
<dbReference type="Proteomes" id="UP000807342">
    <property type="component" value="Unassembled WGS sequence"/>
</dbReference>
<evidence type="ECO:0000313" key="2">
    <source>
        <dbReference type="EMBL" id="KAF9448777.1"/>
    </source>
</evidence>
<gene>
    <name evidence="2" type="ORF">P691DRAFT_729053</name>
</gene>
<dbReference type="PANTHER" id="PTHR40616">
    <property type="entry name" value="LINALOOL DEHYDRATASE_ISOMERASE DOMAIN-CONTAINING PROTEIN"/>
    <property type="match status" value="1"/>
</dbReference>
<dbReference type="OrthoDB" id="2580323at2759"/>
<protein>
    <recommendedName>
        <fullName evidence="4">Linalool dehydratase/isomerase domain-containing protein</fullName>
    </recommendedName>
</protein>
<comment type="caution">
    <text evidence="2">The sequence shown here is derived from an EMBL/GenBank/DDBJ whole genome shotgun (WGS) entry which is preliminary data.</text>
</comment>
<dbReference type="AlphaFoldDB" id="A0A9P6C2D7"/>
<reference evidence="2" key="1">
    <citation type="submission" date="2020-11" db="EMBL/GenBank/DDBJ databases">
        <authorList>
            <consortium name="DOE Joint Genome Institute"/>
            <person name="Ahrendt S."/>
            <person name="Riley R."/>
            <person name="Andreopoulos W."/>
            <person name="Labutti K."/>
            <person name="Pangilinan J."/>
            <person name="Ruiz-Duenas F.J."/>
            <person name="Barrasa J.M."/>
            <person name="Sanchez-Garcia M."/>
            <person name="Camarero S."/>
            <person name="Miyauchi S."/>
            <person name="Serrano A."/>
            <person name="Linde D."/>
            <person name="Babiker R."/>
            <person name="Drula E."/>
            <person name="Ayuso-Fernandez I."/>
            <person name="Pacheco R."/>
            <person name="Padilla G."/>
            <person name="Ferreira P."/>
            <person name="Barriuso J."/>
            <person name="Kellner H."/>
            <person name="Castanera R."/>
            <person name="Alfaro M."/>
            <person name="Ramirez L."/>
            <person name="Pisabarro A.G."/>
            <person name="Kuo A."/>
            <person name="Tritt A."/>
            <person name="Lipzen A."/>
            <person name="He G."/>
            <person name="Yan M."/>
            <person name="Ng V."/>
            <person name="Cullen D."/>
            <person name="Martin F."/>
            <person name="Rosso M.-N."/>
            <person name="Henrissat B."/>
            <person name="Hibbett D."/>
            <person name="Martinez A.T."/>
            <person name="Grigoriev I.V."/>
        </authorList>
    </citation>
    <scope>NUCLEOTIDE SEQUENCE</scope>
    <source>
        <strain evidence="2">MF-IS2</strain>
    </source>
</reference>
<evidence type="ECO:0000313" key="3">
    <source>
        <dbReference type="Proteomes" id="UP000807342"/>
    </source>
</evidence>
<proteinExistence type="predicted"/>
<sequence>MAASIIALVTWLLLFCCGCLVTALDTILVARSTDEIGSTGEHGSYLDTLSSSQRSLFDEAIETLDANFAPPFLFNSPRYSAWYSVGLLARNQGDDVNLAATMIQDVIEFQFKDPTKLWYGTYKNDPNAPDPGPLYPPVIYGSYDPNVGLFVCTSWIIIMEEFSHLLDPGLVTLMKESMYNATVGDGYRVGGVDMDNLFPIYSNPWYMRVMAATYVGNMMGDHNMTMWGDIWAQEAIQEFERFNTLSEFNCGTYAGVTLYALSLWGYMPKSSVIAKAAPGLISNIWDDLGKFWNPSLHTLGGPWDRAYGFDMRKYFAILGSQITGLIRGSNMTEPIPSPLIGSEHLGDVAAAVLTTVISKFHDPHVSSTVRSRLTQRTETPHITTAQAVSPPFDNVAFPRNYSSWNAEGISVGGMEVDGLLVGGAAVNPTTFAPAVLLWMTPAGQVAWLSHHATSSSISAQANAHNLTIAYPPSRAFPDTYSPSNILTLIISGIPGHALDLDFGAEGTAELPGIQLSFSGNLAGRAQRSLVYGAAMLNDLSFYNLTYMIPANLSEIPKLVISFETS</sequence>